<keyword evidence="1" id="KW-0812">Transmembrane</keyword>
<dbReference type="InterPro" id="IPR019247">
    <property type="entry name" value="Histidine_kinase_BarA_N"/>
</dbReference>
<keyword evidence="1" id="KW-0472">Membrane</keyword>
<evidence type="ECO:0000259" key="2">
    <source>
        <dbReference type="PROSITE" id="PS50125"/>
    </source>
</evidence>
<dbReference type="PROSITE" id="PS50125">
    <property type="entry name" value="GUANYLATE_CYCLASE_2"/>
    <property type="match status" value="1"/>
</dbReference>
<evidence type="ECO:0000256" key="1">
    <source>
        <dbReference type="SAM" id="Phobius"/>
    </source>
</evidence>
<dbReference type="InterPro" id="IPR001054">
    <property type="entry name" value="A/G_cyclase"/>
</dbReference>
<dbReference type="EMBL" id="JAPMOU010000016">
    <property type="protein sequence ID" value="MDE1463039.1"/>
    <property type="molecule type" value="Genomic_DNA"/>
</dbReference>
<dbReference type="Proteomes" id="UP001528823">
    <property type="component" value="Unassembled WGS sequence"/>
</dbReference>
<dbReference type="PANTHER" id="PTHR43081">
    <property type="entry name" value="ADENYLATE CYCLASE, TERMINAL-DIFFERENTIATION SPECIFIC-RELATED"/>
    <property type="match status" value="1"/>
</dbReference>
<feature type="transmembrane region" description="Helical" evidence="1">
    <location>
        <begin position="24"/>
        <end position="47"/>
    </location>
</feature>
<feature type="transmembrane region" description="Helical" evidence="1">
    <location>
        <begin position="189"/>
        <end position="211"/>
    </location>
</feature>
<dbReference type="Pfam" id="PF00211">
    <property type="entry name" value="Guanylate_cyc"/>
    <property type="match status" value="1"/>
</dbReference>
<organism evidence="3 4">
    <name type="scientific">Spartinivicinus poritis</name>
    <dbReference type="NCBI Taxonomy" id="2994640"/>
    <lineage>
        <taxon>Bacteria</taxon>
        <taxon>Pseudomonadati</taxon>
        <taxon>Pseudomonadota</taxon>
        <taxon>Gammaproteobacteria</taxon>
        <taxon>Oceanospirillales</taxon>
        <taxon>Zooshikellaceae</taxon>
        <taxon>Spartinivicinus</taxon>
    </lineage>
</organism>
<dbReference type="RefSeq" id="WP_274689387.1">
    <property type="nucleotide sequence ID" value="NZ_JAPMOU010000016.1"/>
</dbReference>
<dbReference type="SMART" id="SM00044">
    <property type="entry name" value="CYCc"/>
    <property type="match status" value="1"/>
</dbReference>
<dbReference type="Gene3D" id="6.10.340.10">
    <property type="match status" value="1"/>
</dbReference>
<name>A0ABT5U9I9_9GAMM</name>
<evidence type="ECO:0000313" key="4">
    <source>
        <dbReference type="Proteomes" id="UP001528823"/>
    </source>
</evidence>
<dbReference type="InterPro" id="IPR050697">
    <property type="entry name" value="Adenylyl/Guanylyl_Cyclase_3/4"/>
</dbReference>
<protein>
    <recommendedName>
        <fullName evidence="2">Guanylate cyclase domain-containing protein</fullName>
    </recommendedName>
</protein>
<dbReference type="CDD" id="cd07302">
    <property type="entry name" value="CHD"/>
    <property type="match status" value="1"/>
</dbReference>
<proteinExistence type="predicted"/>
<reference evidence="3 4" key="1">
    <citation type="submission" date="2022-11" db="EMBL/GenBank/DDBJ databases">
        <title>Spartinivicinus poritis sp. nov., isolated from scleractinian coral Porites lutea.</title>
        <authorList>
            <person name="Zhang G."/>
            <person name="Cai L."/>
            <person name="Wei Q."/>
        </authorList>
    </citation>
    <scope>NUCLEOTIDE SEQUENCE [LARGE SCALE GENOMIC DNA]</scope>
    <source>
        <strain evidence="3 4">A2-2</strain>
    </source>
</reference>
<keyword evidence="1" id="KW-1133">Transmembrane helix</keyword>
<feature type="domain" description="Guanylate cyclase" evidence="2">
    <location>
        <begin position="298"/>
        <end position="430"/>
    </location>
</feature>
<dbReference type="InterPro" id="IPR029787">
    <property type="entry name" value="Nucleotide_cyclase"/>
</dbReference>
<sequence length="500" mass="54772">MPATSAHQTSSRLMFGKMRARVPIAYKLALILTITVTIGMVILGSIITTNQYHLMKSQVDDFGTTIVNQLAAAAQEPVFTDDVVGLKVLANNLSSEPDIKGVAIFTNTSDVLVKQGLITSVPVDGSNTTLEAAELTDGTYRLEWKQRTSRQKYTDMVSYISPIQFQEVVAGYAMVSFSQVKMLEVARSSANGIILATILLSIAMSFIAIVMGRRLSRPIHHLMDVASDALNKGDYKNNRISEDELGFLLKSLQQLGQGIDQKSQLEDVFGKVMAKDVAKQMLDKLEDVEIGGHQVEATVMFVDIVGFTSLSEKLTPPAVAMFLNEYFSYFFHCANAFNGIVDKFIGDCAMIVFGTPKSDPDHRFNAVACAVTIQQLVLKLNQERKQKGLFPVNVRIGLNDGMMLAGFLGAKERMEYTVIGDAVNIASRLCDKAKAGQIMIPASIHDHSSVNSKIVCQHHGSLSVKGKSATIDTYRVKNLRPKYQGAAKKLLYNMLKGLAN</sequence>
<evidence type="ECO:0000313" key="3">
    <source>
        <dbReference type="EMBL" id="MDE1463039.1"/>
    </source>
</evidence>
<comment type="caution">
    <text evidence="3">The sequence shown here is derived from an EMBL/GenBank/DDBJ whole genome shotgun (WGS) entry which is preliminary data.</text>
</comment>
<gene>
    <name evidence="3" type="ORF">ORQ98_13785</name>
</gene>
<dbReference type="SUPFAM" id="SSF55073">
    <property type="entry name" value="Nucleotide cyclase"/>
    <property type="match status" value="1"/>
</dbReference>
<accession>A0ABT5U9I9</accession>
<dbReference type="PANTHER" id="PTHR43081:SF1">
    <property type="entry name" value="ADENYLATE CYCLASE, TERMINAL-DIFFERENTIATION SPECIFIC"/>
    <property type="match status" value="1"/>
</dbReference>
<dbReference type="Gene3D" id="3.30.70.1230">
    <property type="entry name" value="Nucleotide cyclase"/>
    <property type="match status" value="1"/>
</dbReference>
<dbReference type="Pfam" id="PF09984">
    <property type="entry name" value="sCache_4"/>
    <property type="match status" value="1"/>
</dbReference>
<keyword evidence="4" id="KW-1185">Reference proteome</keyword>